<dbReference type="SMART" id="SM00131">
    <property type="entry name" value="KU"/>
    <property type="match status" value="2"/>
</dbReference>
<dbReference type="InterPro" id="IPR036880">
    <property type="entry name" value="Kunitz_BPTI_sf"/>
</dbReference>
<keyword evidence="3" id="KW-1015">Disulfide bond</keyword>
<evidence type="ECO:0000259" key="4">
    <source>
        <dbReference type="PROSITE" id="PS50279"/>
    </source>
</evidence>
<accession>A0ABQ9JF30</accession>
<dbReference type="SUPFAM" id="SSF57362">
    <property type="entry name" value="BPTI-like"/>
    <property type="match status" value="2"/>
</dbReference>
<organism evidence="5 6">
    <name type="scientific">Molorchus minor</name>
    <dbReference type="NCBI Taxonomy" id="1323400"/>
    <lineage>
        <taxon>Eukaryota</taxon>
        <taxon>Metazoa</taxon>
        <taxon>Ecdysozoa</taxon>
        <taxon>Arthropoda</taxon>
        <taxon>Hexapoda</taxon>
        <taxon>Insecta</taxon>
        <taxon>Pterygota</taxon>
        <taxon>Neoptera</taxon>
        <taxon>Endopterygota</taxon>
        <taxon>Coleoptera</taxon>
        <taxon>Polyphaga</taxon>
        <taxon>Cucujiformia</taxon>
        <taxon>Chrysomeloidea</taxon>
        <taxon>Cerambycidae</taxon>
        <taxon>Lamiinae</taxon>
        <taxon>Monochamini</taxon>
        <taxon>Molorchus</taxon>
    </lineage>
</organism>
<dbReference type="CDD" id="cd00109">
    <property type="entry name" value="Kunitz-type"/>
    <property type="match status" value="1"/>
</dbReference>
<comment type="caution">
    <text evidence="5">The sequence shown here is derived from an EMBL/GenBank/DDBJ whole genome shotgun (WGS) entry which is preliminary data.</text>
</comment>
<dbReference type="Gene3D" id="4.10.410.10">
    <property type="entry name" value="Pancreatic trypsin inhibitor Kunitz domain"/>
    <property type="match status" value="2"/>
</dbReference>
<keyword evidence="1" id="KW-0646">Protease inhibitor</keyword>
<dbReference type="PRINTS" id="PR00759">
    <property type="entry name" value="BASICPTASE"/>
</dbReference>
<dbReference type="Pfam" id="PF00014">
    <property type="entry name" value="Kunitz_BPTI"/>
    <property type="match status" value="2"/>
</dbReference>
<dbReference type="Proteomes" id="UP001162164">
    <property type="component" value="Unassembled WGS sequence"/>
</dbReference>
<dbReference type="InterPro" id="IPR020901">
    <property type="entry name" value="Prtase_inh_Kunz-CS"/>
</dbReference>
<dbReference type="PROSITE" id="PS50279">
    <property type="entry name" value="BPTI_KUNITZ_2"/>
    <property type="match status" value="2"/>
</dbReference>
<gene>
    <name evidence="5" type="ORF">NQ317_017948</name>
</gene>
<dbReference type="InterPro" id="IPR050098">
    <property type="entry name" value="TFPI/VKTCI-like"/>
</dbReference>
<feature type="domain" description="BPTI/Kunitz inhibitor" evidence="4">
    <location>
        <begin position="229"/>
        <end position="279"/>
    </location>
</feature>
<dbReference type="PANTHER" id="PTHR10083:SF374">
    <property type="entry name" value="BPTI_KUNITZ INHIBITOR DOMAIN-CONTAINING PROTEIN"/>
    <property type="match status" value="1"/>
</dbReference>
<keyword evidence="2" id="KW-0722">Serine protease inhibitor</keyword>
<protein>
    <recommendedName>
        <fullName evidence="4">BPTI/Kunitz inhibitor domain-containing protein</fullName>
    </recommendedName>
</protein>
<sequence>MIETPVPFPKPSFIPLTRLERVWAYLTARQLQEEFYATSSQANKTALSKLIMDMALKYSLVTDKTSLVVVRPNDTNSAVDPQDASEGIFSEPSSELPMCNNITSQLDYQKYGTAESTTTESEPTTTELPTTTREFTCRDTSYGCCHDGMTSAAGPNYDGCDPIPKSEMCSLPKTSDLAETTHENGSTITKWQLVLNFGTAVVAAMVTGLAPKTPVKKRVLVLKAQLTVCRLPPSAVSCGESHRRWYYKKSNKTCIPFTYGGCLGNKNNFDTREVCHSTCLADSEINLQEACYLKEDSGPCDKYNPKWSFNKKKGRCARFWYGGCGGMPIALIQKMNVRMYA</sequence>
<keyword evidence="6" id="KW-1185">Reference proteome</keyword>
<evidence type="ECO:0000256" key="2">
    <source>
        <dbReference type="ARBA" id="ARBA00022900"/>
    </source>
</evidence>
<dbReference type="PROSITE" id="PS00280">
    <property type="entry name" value="BPTI_KUNITZ_1"/>
    <property type="match status" value="1"/>
</dbReference>
<name>A0ABQ9JF30_9CUCU</name>
<dbReference type="EMBL" id="JAPWTJ010000658">
    <property type="protein sequence ID" value="KAJ8976541.1"/>
    <property type="molecule type" value="Genomic_DNA"/>
</dbReference>
<reference evidence="5" key="1">
    <citation type="journal article" date="2023" name="Insect Mol. Biol.">
        <title>Genome sequencing provides insights into the evolution of gene families encoding plant cell wall-degrading enzymes in longhorned beetles.</title>
        <authorList>
            <person name="Shin N.R."/>
            <person name="Okamura Y."/>
            <person name="Kirsch R."/>
            <person name="Pauchet Y."/>
        </authorList>
    </citation>
    <scope>NUCLEOTIDE SEQUENCE</scope>
    <source>
        <strain evidence="5">MMC_N1</strain>
    </source>
</reference>
<evidence type="ECO:0000313" key="6">
    <source>
        <dbReference type="Proteomes" id="UP001162164"/>
    </source>
</evidence>
<evidence type="ECO:0000256" key="3">
    <source>
        <dbReference type="ARBA" id="ARBA00023157"/>
    </source>
</evidence>
<feature type="domain" description="BPTI/Kunitz inhibitor" evidence="4">
    <location>
        <begin position="291"/>
        <end position="326"/>
    </location>
</feature>
<evidence type="ECO:0000256" key="1">
    <source>
        <dbReference type="ARBA" id="ARBA00022690"/>
    </source>
</evidence>
<proteinExistence type="predicted"/>
<evidence type="ECO:0000313" key="5">
    <source>
        <dbReference type="EMBL" id="KAJ8976541.1"/>
    </source>
</evidence>
<dbReference type="InterPro" id="IPR002223">
    <property type="entry name" value="Kunitz_BPTI"/>
</dbReference>
<dbReference type="PANTHER" id="PTHR10083">
    <property type="entry name" value="KUNITZ-TYPE PROTEASE INHIBITOR-RELATED"/>
    <property type="match status" value="1"/>
</dbReference>